<dbReference type="Pfam" id="PF01053">
    <property type="entry name" value="Cys_Met_Meta_PP"/>
    <property type="match status" value="1"/>
</dbReference>
<dbReference type="InterPro" id="IPR054542">
    <property type="entry name" value="Cys_met_metab_PP"/>
</dbReference>
<comment type="cofactor">
    <cofactor evidence="1 4">
        <name>pyridoxal 5'-phosphate</name>
        <dbReference type="ChEBI" id="CHEBI:597326"/>
    </cofactor>
</comment>
<dbReference type="OrthoDB" id="9805807at2"/>
<dbReference type="InterPro" id="IPR015422">
    <property type="entry name" value="PyrdxlP-dep_Trfase_small"/>
</dbReference>
<evidence type="ECO:0000313" key="5">
    <source>
        <dbReference type="EMBL" id="RYC23185.1"/>
    </source>
</evidence>
<dbReference type="PANTHER" id="PTHR11808:SF75">
    <property type="entry name" value="CYSTATHIONINE GAMMA-SYNTHASE"/>
    <property type="match status" value="1"/>
</dbReference>
<dbReference type="InterPro" id="IPR015421">
    <property type="entry name" value="PyrdxlP-dep_Trfase_major"/>
</dbReference>
<name>A0A4Q2TWE5_9HYPH</name>
<evidence type="ECO:0000256" key="2">
    <source>
        <dbReference type="ARBA" id="ARBA00022898"/>
    </source>
</evidence>
<feature type="modified residue" description="N6-(pyridoxal phosphate)lysine" evidence="3">
    <location>
        <position position="203"/>
    </location>
</feature>
<dbReference type="PIRSF" id="PIRSF001434">
    <property type="entry name" value="CGS"/>
    <property type="match status" value="1"/>
</dbReference>
<dbReference type="RefSeq" id="WP_129330720.1">
    <property type="nucleotide sequence ID" value="NZ_SDVB01000106.1"/>
</dbReference>
<dbReference type="GO" id="GO:0004123">
    <property type="term" value="F:cystathionine gamma-lyase activity"/>
    <property type="evidence" value="ECO:0007669"/>
    <property type="project" value="TreeGrafter"/>
</dbReference>
<evidence type="ECO:0000256" key="4">
    <source>
        <dbReference type="RuleBase" id="RU362118"/>
    </source>
</evidence>
<dbReference type="AlphaFoldDB" id="A0A4Q2TWE5"/>
<keyword evidence="2 3" id="KW-0663">Pyridoxal phosphate</keyword>
<dbReference type="Gene3D" id="3.40.640.10">
    <property type="entry name" value="Type I PLP-dependent aspartate aminotransferase-like (Major domain)"/>
    <property type="match status" value="1"/>
</dbReference>
<keyword evidence="5" id="KW-0808">Transferase</keyword>
<dbReference type="EC" id="2.5.1.48" evidence="5"/>
<dbReference type="GO" id="GO:0005737">
    <property type="term" value="C:cytoplasm"/>
    <property type="evidence" value="ECO:0007669"/>
    <property type="project" value="TreeGrafter"/>
</dbReference>
<reference evidence="5 6" key="1">
    <citation type="submission" date="2019-01" db="EMBL/GenBank/DDBJ databases">
        <authorList>
            <person name="Deng T."/>
        </authorList>
    </citation>
    <scope>NUCLEOTIDE SEQUENCE [LARGE SCALE GENOMIC DNA]</scope>
    <source>
        <strain evidence="5 6">F8825</strain>
    </source>
</reference>
<sequence>MSDKTAPRVQPETVAAAHGVASDPAFRAVASPLYLSSTYEFAGYDEPRAYDYGRGGNPTRDLLAEAIAKLEEGTGAVLTPSGMAAIDLLVGRLPAGSLVLAPFDCYGGTMRLLKARAERRQIHLELVDQSNIDLFETHLAARPSLVLIESPSNPLMRVVDIAALSTRARASGARVAVDNTFLSPALQRPLSLGADYVLHSTTKFLNGHSDVIVGAVIAADADEFMALKHWANVTGAVAAPFDSWLTLRGLRTLFVRMGRQEQNAMAIAELLKAHPTVARVHYPGLPDHPDHALAARQQKGFGAMMSFELAGGVPAVQRFLRSVRSFTLAESLGGVESLVAHPATMTHLDMGPEARSRAGIGDGLLRLSVGLEHIDDLRAGLDAGLSAVEM</sequence>
<gene>
    <name evidence="5" type="primary">metB</name>
    <name evidence="5" type="ORF">EUU22_03535</name>
</gene>
<dbReference type="CDD" id="cd00614">
    <property type="entry name" value="CGS_like"/>
    <property type="match status" value="1"/>
</dbReference>
<dbReference type="EMBL" id="SDVB01000106">
    <property type="protein sequence ID" value="RYC23185.1"/>
    <property type="molecule type" value="Genomic_DNA"/>
</dbReference>
<dbReference type="InterPro" id="IPR000277">
    <property type="entry name" value="Cys/Met-Metab_PyrdxlP-dep_enz"/>
</dbReference>
<dbReference type="GO" id="GO:0009086">
    <property type="term" value="P:methionine biosynthetic process"/>
    <property type="evidence" value="ECO:0007669"/>
    <property type="project" value="UniProtKB-ARBA"/>
</dbReference>
<dbReference type="GO" id="GO:0003962">
    <property type="term" value="F:cystathionine gamma-synthase activity"/>
    <property type="evidence" value="ECO:0007669"/>
    <property type="project" value="UniProtKB-EC"/>
</dbReference>
<evidence type="ECO:0000256" key="3">
    <source>
        <dbReference type="PIRSR" id="PIRSR001434-2"/>
    </source>
</evidence>
<organism evidence="5 6">
    <name type="scientific">Ciceribacter ferrooxidans</name>
    <dbReference type="NCBI Taxonomy" id="2509717"/>
    <lineage>
        <taxon>Bacteria</taxon>
        <taxon>Pseudomonadati</taxon>
        <taxon>Pseudomonadota</taxon>
        <taxon>Alphaproteobacteria</taxon>
        <taxon>Hyphomicrobiales</taxon>
        <taxon>Rhizobiaceae</taxon>
        <taxon>Ciceribacter</taxon>
    </lineage>
</organism>
<keyword evidence="6" id="KW-1185">Reference proteome</keyword>
<dbReference type="PANTHER" id="PTHR11808">
    <property type="entry name" value="TRANS-SULFURATION ENZYME FAMILY MEMBER"/>
    <property type="match status" value="1"/>
</dbReference>
<dbReference type="SUPFAM" id="SSF53383">
    <property type="entry name" value="PLP-dependent transferases"/>
    <property type="match status" value="1"/>
</dbReference>
<proteinExistence type="inferred from homology"/>
<dbReference type="PROSITE" id="PS00868">
    <property type="entry name" value="CYS_MET_METAB_PP"/>
    <property type="match status" value="1"/>
</dbReference>
<evidence type="ECO:0000313" key="6">
    <source>
        <dbReference type="Proteomes" id="UP000291088"/>
    </source>
</evidence>
<dbReference type="Proteomes" id="UP000291088">
    <property type="component" value="Unassembled WGS sequence"/>
</dbReference>
<dbReference type="GO" id="GO:0030170">
    <property type="term" value="F:pyridoxal phosphate binding"/>
    <property type="evidence" value="ECO:0007669"/>
    <property type="project" value="InterPro"/>
</dbReference>
<accession>A0A4Q2TWE5</accession>
<comment type="similarity">
    <text evidence="4">Belongs to the trans-sulfuration enzymes family.</text>
</comment>
<dbReference type="FunFam" id="3.40.640.10:FF:000046">
    <property type="entry name" value="Cystathionine gamma-lyase"/>
    <property type="match status" value="1"/>
</dbReference>
<dbReference type="InterPro" id="IPR015424">
    <property type="entry name" value="PyrdxlP-dep_Trfase"/>
</dbReference>
<dbReference type="InterPro" id="IPR011821">
    <property type="entry name" value="O_succ_thio_ly"/>
</dbReference>
<comment type="caution">
    <text evidence="5">The sequence shown here is derived from an EMBL/GenBank/DDBJ whole genome shotgun (WGS) entry which is preliminary data.</text>
</comment>
<dbReference type="GO" id="GO:0019343">
    <property type="term" value="P:cysteine biosynthetic process via cystathionine"/>
    <property type="evidence" value="ECO:0007669"/>
    <property type="project" value="TreeGrafter"/>
</dbReference>
<dbReference type="GO" id="GO:0019346">
    <property type="term" value="P:transsulfuration"/>
    <property type="evidence" value="ECO:0007669"/>
    <property type="project" value="InterPro"/>
</dbReference>
<evidence type="ECO:0000256" key="1">
    <source>
        <dbReference type="ARBA" id="ARBA00001933"/>
    </source>
</evidence>
<dbReference type="Gene3D" id="3.90.1150.10">
    <property type="entry name" value="Aspartate Aminotransferase, domain 1"/>
    <property type="match status" value="1"/>
</dbReference>
<dbReference type="FunFam" id="3.90.1150.10:FF:000033">
    <property type="entry name" value="Cystathionine gamma-synthase"/>
    <property type="match status" value="1"/>
</dbReference>
<protein>
    <submittedName>
        <fullName evidence="5">Cystathionine gamma-synthase</fullName>
        <ecNumber evidence="5">2.5.1.48</ecNumber>
    </submittedName>
</protein>
<dbReference type="NCBIfam" id="TIGR02080">
    <property type="entry name" value="O_succ_thio_ly"/>
    <property type="match status" value="1"/>
</dbReference>